<accession>A0A4R4E5Q8</accession>
<keyword evidence="8" id="KW-1185">Reference proteome</keyword>
<keyword evidence="3" id="KW-0472">Membrane</keyword>
<dbReference type="Pfam" id="PF25973">
    <property type="entry name" value="BSH_CzcB"/>
    <property type="match status" value="1"/>
</dbReference>
<dbReference type="Gene3D" id="1.10.287.470">
    <property type="entry name" value="Helix hairpin bin"/>
    <property type="match status" value="1"/>
</dbReference>
<dbReference type="PANTHER" id="PTHR30469">
    <property type="entry name" value="MULTIDRUG RESISTANCE PROTEIN MDTA"/>
    <property type="match status" value="1"/>
</dbReference>
<evidence type="ECO:0000259" key="4">
    <source>
        <dbReference type="Pfam" id="PF25954"/>
    </source>
</evidence>
<dbReference type="Proteomes" id="UP000295164">
    <property type="component" value="Unassembled WGS sequence"/>
</dbReference>
<comment type="caution">
    <text evidence="7">The sequence shown here is derived from an EMBL/GenBank/DDBJ whole genome shotgun (WGS) entry which is preliminary data.</text>
</comment>
<keyword evidence="3" id="KW-1133">Transmembrane helix</keyword>
<protein>
    <submittedName>
        <fullName evidence="7">Efflux RND transporter periplasmic adaptor subunit</fullName>
    </submittedName>
</protein>
<dbReference type="AlphaFoldDB" id="A0A4R4E5Q8"/>
<dbReference type="GO" id="GO:0015562">
    <property type="term" value="F:efflux transmembrane transporter activity"/>
    <property type="evidence" value="ECO:0007669"/>
    <property type="project" value="TreeGrafter"/>
</dbReference>
<dbReference type="InterPro" id="IPR058792">
    <property type="entry name" value="Beta-barrel_RND_2"/>
</dbReference>
<evidence type="ECO:0000259" key="5">
    <source>
        <dbReference type="Pfam" id="PF25973"/>
    </source>
</evidence>
<dbReference type="NCBIfam" id="TIGR01730">
    <property type="entry name" value="RND_mfp"/>
    <property type="match status" value="1"/>
</dbReference>
<keyword evidence="3" id="KW-0812">Transmembrane</keyword>
<feature type="transmembrane region" description="Helical" evidence="3">
    <location>
        <begin position="6"/>
        <end position="27"/>
    </location>
</feature>
<name>A0A4R4E5Q8_9BACT</name>
<dbReference type="SUPFAM" id="SSF111369">
    <property type="entry name" value="HlyD-like secretion proteins"/>
    <property type="match status" value="1"/>
</dbReference>
<organism evidence="7 8">
    <name type="scientific">Flaviaesturariibacter aridisoli</name>
    <dbReference type="NCBI Taxonomy" id="2545761"/>
    <lineage>
        <taxon>Bacteria</taxon>
        <taxon>Pseudomonadati</taxon>
        <taxon>Bacteroidota</taxon>
        <taxon>Chitinophagia</taxon>
        <taxon>Chitinophagales</taxon>
        <taxon>Chitinophagaceae</taxon>
        <taxon>Flaviaestuariibacter</taxon>
    </lineage>
</organism>
<dbReference type="PANTHER" id="PTHR30469:SF15">
    <property type="entry name" value="HLYD FAMILY OF SECRETION PROTEINS"/>
    <property type="match status" value="1"/>
</dbReference>
<dbReference type="EMBL" id="SKFH01000007">
    <property type="protein sequence ID" value="TCZ73371.1"/>
    <property type="molecule type" value="Genomic_DNA"/>
</dbReference>
<gene>
    <name evidence="7" type="ORF">E0486_06780</name>
</gene>
<reference evidence="7 8" key="1">
    <citation type="submission" date="2019-03" db="EMBL/GenBank/DDBJ databases">
        <authorList>
            <person name="Kim M.K.M."/>
        </authorList>
    </citation>
    <scope>NUCLEOTIDE SEQUENCE [LARGE SCALE GENOMIC DNA]</scope>
    <source>
        <strain evidence="7 8">17J68-15</strain>
    </source>
</reference>
<evidence type="ECO:0000313" key="7">
    <source>
        <dbReference type="EMBL" id="TCZ73371.1"/>
    </source>
</evidence>
<proteinExistence type="inferred from homology"/>
<sequence>MRKNKILRIVVTLVAVIIAFGGIAAVLTRNKKKNAEKTAVVSQVSGDVAVRVSAVTRQALQADFNANGNFAPAQQVNLAAENAGRVTRVLVDEGSYVRVGQTLAVIEMDQLNIDAESAEAAYQSALRDQQRFENAYKTGGVTQQQLDQARLQASTAKSRLQQARIRVGNAAVRSSISGIVNKRMVEPGMVVNPGTALFELVDVARLKLALTVNEAQVANLRIGAPVSVKASVFPDKTFAGNVTFIAPKADASLNFPVEITLAANPGNVLRAGMYGTAVFRFPQQAAALVVPRGAFVGSTASNQVFVLDKGNVAHLRNVVAGRTIGEQVEILQGLNEGEQVITSGQINLHEGSAVTPIK</sequence>
<feature type="coiled-coil region" evidence="2">
    <location>
        <begin position="108"/>
        <end position="166"/>
    </location>
</feature>
<dbReference type="Pfam" id="PF25989">
    <property type="entry name" value="YknX_C"/>
    <property type="match status" value="1"/>
</dbReference>
<dbReference type="Gene3D" id="2.40.30.170">
    <property type="match status" value="1"/>
</dbReference>
<evidence type="ECO:0000259" key="6">
    <source>
        <dbReference type="Pfam" id="PF25989"/>
    </source>
</evidence>
<evidence type="ECO:0000256" key="2">
    <source>
        <dbReference type="SAM" id="Coils"/>
    </source>
</evidence>
<comment type="similarity">
    <text evidence="1">Belongs to the membrane fusion protein (MFP) (TC 8.A.1) family.</text>
</comment>
<evidence type="ECO:0000256" key="1">
    <source>
        <dbReference type="ARBA" id="ARBA00009477"/>
    </source>
</evidence>
<dbReference type="GO" id="GO:1990281">
    <property type="term" value="C:efflux pump complex"/>
    <property type="evidence" value="ECO:0007669"/>
    <property type="project" value="TreeGrafter"/>
</dbReference>
<feature type="domain" description="YknX-like C-terminal permuted SH3-like" evidence="6">
    <location>
        <begin position="287"/>
        <end position="355"/>
    </location>
</feature>
<evidence type="ECO:0000256" key="3">
    <source>
        <dbReference type="SAM" id="Phobius"/>
    </source>
</evidence>
<dbReference type="Gene3D" id="2.40.50.100">
    <property type="match status" value="1"/>
</dbReference>
<evidence type="ECO:0000313" key="8">
    <source>
        <dbReference type="Proteomes" id="UP000295164"/>
    </source>
</evidence>
<dbReference type="InterPro" id="IPR058647">
    <property type="entry name" value="BSH_CzcB-like"/>
</dbReference>
<dbReference type="RefSeq" id="WP_131851390.1">
    <property type="nucleotide sequence ID" value="NZ_SKFH01000007.1"/>
</dbReference>
<keyword evidence="2" id="KW-0175">Coiled coil</keyword>
<feature type="domain" description="CzcB-like barrel-sandwich hybrid" evidence="5">
    <location>
        <begin position="76"/>
        <end position="202"/>
    </location>
</feature>
<dbReference type="Pfam" id="PF25954">
    <property type="entry name" value="Beta-barrel_RND_2"/>
    <property type="match status" value="1"/>
</dbReference>
<dbReference type="InterPro" id="IPR058637">
    <property type="entry name" value="YknX-like_C"/>
</dbReference>
<feature type="domain" description="CusB-like beta-barrel" evidence="4">
    <location>
        <begin position="210"/>
        <end position="279"/>
    </location>
</feature>
<dbReference type="Gene3D" id="2.40.420.20">
    <property type="match status" value="1"/>
</dbReference>
<dbReference type="InterPro" id="IPR006143">
    <property type="entry name" value="RND_pump_MFP"/>
</dbReference>
<dbReference type="OrthoDB" id="9784685at2"/>